<dbReference type="PANTHER" id="PTHR22950:SF217">
    <property type="entry name" value="AMINO ACID TRANSPORTER TRANSMEMBRANE DOMAIN-CONTAINING PROTEIN"/>
    <property type="match status" value="1"/>
</dbReference>
<feature type="transmembrane region" description="Helical" evidence="6">
    <location>
        <begin position="9"/>
        <end position="30"/>
    </location>
</feature>
<evidence type="ECO:0000256" key="6">
    <source>
        <dbReference type="SAM" id="Phobius"/>
    </source>
</evidence>
<dbReference type="Proteomes" id="UP000053660">
    <property type="component" value="Unassembled WGS sequence"/>
</dbReference>
<feature type="transmembrane region" description="Helical" evidence="6">
    <location>
        <begin position="214"/>
        <end position="233"/>
    </location>
</feature>
<feature type="transmembrane region" description="Helical" evidence="6">
    <location>
        <begin position="301"/>
        <end position="327"/>
    </location>
</feature>
<feature type="domain" description="Amino acid transporter transmembrane" evidence="7">
    <location>
        <begin position="146"/>
        <end position="382"/>
    </location>
</feature>
<dbReference type="OrthoDB" id="1684102at2759"/>
<dbReference type="AlphaFoldDB" id="A0A0B1TGR1"/>
<evidence type="ECO:0000313" key="8">
    <source>
        <dbReference type="EMBL" id="KHJ95012.1"/>
    </source>
</evidence>
<dbReference type="PANTHER" id="PTHR22950">
    <property type="entry name" value="AMINO ACID TRANSPORTER"/>
    <property type="match status" value="1"/>
</dbReference>
<evidence type="ECO:0000313" key="9">
    <source>
        <dbReference type="Proteomes" id="UP000053660"/>
    </source>
</evidence>
<dbReference type="InterPro" id="IPR013057">
    <property type="entry name" value="AA_transpt_TM"/>
</dbReference>
<name>A0A0B1TGR1_OESDE</name>
<feature type="compositionally biased region" description="Basic and acidic residues" evidence="5">
    <location>
        <begin position="92"/>
        <end position="105"/>
    </location>
</feature>
<evidence type="ECO:0000259" key="7">
    <source>
        <dbReference type="Pfam" id="PF01490"/>
    </source>
</evidence>
<gene>
    <name evidence="8" type="ORF">OESDEN_05050</name>
</gene>
<feature type="transmembrane region" description="Helical" evidence="6">
    <location>
        <begin position="240"/>
        <end position="261"/>
    </location>
</feature>
<evidence type="ECO:0000256" key="4">
    <source>
        <dbReference type="ARBA" id="ARBA00023136"/>
    </source>
</evidence>
<organism evidence="8 9">
    <name type="scientific">Oesophagostomum dentatum</name>
    <name type="common">Nodular worm</name>
    <dbReference type="NCBI Taxonomy" id="61180"/>
    <lineage>
        <taxon>Eukaryota</taxon>
        <taxon>Metazoa</taxon>
        <taxon>Ecdysozoa</taxon>
        <taxon>Nematoda</taxon>
        <taxon>Chromadorea</taxon>
        <taxon>Rhabditida</taxon>
        <taxon>Rhabditina</taxon>
        <taxon>Rhabditomorpha</taxon>
        <taxon>Strongyloidea</taxon>
        <taxon>Strongylidae</taxon>
        <taxon>Oesophagostomum</taxon>
    </lineage>
</organism>
<dbReference type="Pfam" id="PF01490">
    <property type="entry name" value="Aa_trans"/>
    <property type="match status" value="2"/>
</dbReference>
<proteinExistence type="predicted"/>
<reference evidence="8 9" key="1">
    <citation type="submission" date="2014-03" db="EMBL/GenBank/DDBJ databases">
        <title>Draft genome of the hookworm Oesophagostomum dentatum.</title>
        <authorList>
            <person name="Mitreva M."/>
        </authorList>
    </citation>
    <scope>NUCLEOTIDE SEQUENCE [LARGE SCALE GENOMIC DNA]</scope>
    <source>
        <strain evidence="8 9">OD-Hann</strain>
    </source>
</reference>
<feature type="transmembrane region" description="Helical" evidence="6">
    <location>
        <begin position="173"/>
        <end position="194"/>
    </location>
</feature>
<feature type="transmembrane region" description="Helical" evidence="6">
    <location>
        <begin position="36"/>
        <end position="57"/>
    </location>
</feature>
<evidence type="ECO:0000256" key="3">
    <source>
        <dbReference type="ARBA" id="ARBA00022989"/>
    </source>
</evidence>
<keyword evidence="9" id="KW-1185">Reference proteome</keyword>
<evidence type="ECO:0000256" key="5">
    <source>
        <dbReference type="SAM" id="MobiDB-lite"/>
    </source>
</evidence>
<accession>A0A0B1TGR1</accession>
<dbReference type="Gene3D" id="1.20.1740.10">
    <property type="entry name" value="Amino acid/polyamine transporter I"/>
    <property type="match status" value="1"/>
</dbReference>
<keyword evidence="4 6" id="KW-0472">Membrane</keyword>
<comment type="subcellular location">
    <subcellularLocation>
        <location evidence="1">Membrane</location>
        <topology evidence="1">Multi-pass membrane protein</topology>
    </subcellularLocation>
</comment>
<protein>
    <submittedName>
        <fullName evidence="8">Transmembrane amino acid transporter protein</fullName>
    </submittedName>
</protein>
<evidence type="ECO:0000256" key="2">
    <source>
        <dbReference type="ARBA" id="ARBA00022692"/>
    </source>
</evidence>
<keyword evidence="3 6" id="KW-1133">Transmembrane helix</keyword>
<feature type="compositionally biased region" description="Polar residues" evidence="5">
    <location>
        <begin position="73"/>
        <end position="91"/>
    </location>
</feature>
<feature type="compositionally biased region" description="Basic and acidic residues" evidence="5">
    <location>
        <begin position="118"/>
        <end position="139"/>
    </location>
</feature>
<feature type="transmembrane region" description="Helical" evidence="6">
    <location>
        <begin position="339"/>
        <end position="365"/>
    </location>
</feature>
<keyword evidence="2 6" id="KW-0812">Transmembrane</keyword>
<evidence type="ECO:0000256" key="1">
    <source>
        <dbReference type="ARBA" id="ARBA00004141"/>
    </source>
</evidence>
<dbReference type="GO" id="GO:0015179">
    <property type="term" value="F:L-amino acid transmembrane transporter activity"/>
    <property type="evidence" value="ECO:0007669"/>
    <property type="project" value="TreeGrafter"/>
</dbReference>
<sequence length="383" mass="40967">MADQIRSSYAFIVLVKALCGVGVFALPTAFKQSGLLVGMALVIALGIVDAHSMIKLVQCSQYLSKKKQLSESANKSASSTAAESPNANPHGSSKERMTGEEKTRTPTEQYAAVDQQEEPTKNPDIEHSRNEAEEDVKGDGNRRIALNYGDMAEEAFSSMSSEGLKKIGKPAKFAVDACIIGLQVGICSVYYVFVVDHTKEAIDYLFSADFSRDLLFFALLPFFVLIASVRSLTALSLIGLVGNILVTIAIIHVNLVVSGAGSASVESEAKPGQRNPVGLPSGQWNDKMFAMDHFSVSQLPAFTSFGGTALAAGSIVYAYVAQAMVLALENKMKRPQDMLGFSGVISMAVIFVAILYATTAFLGYITYGEQLKGSVTLNLTNSP</sequence>
<feature type="region of interest" description="Disordered" evidence="5">
    <location>
        <begin position="73"/>
        <end position="139"/>
    </location>
</feature>
<feature type="domain" description="Amino acid transporter transmembrane" evidence="7">
    <location>
        <begin position="9"/>
        <end position="66"/>
    </location>
</feature>
<dbReference type="EMBL" id="KN550112">
    <property type="protein sequence ID" value="KHJ95012.1"/>
    <property type="molecule type" value="Genomic_DNA"/>
</dbReference>
<dbReference type="GO" id="GO:0005774">
    <property type="term" value="C:vacuolar membrane"/>
    <property type="evidence" value="ECO:0007669"/>
    <property type="project" value="TreeGrafter"/>
</dbReference>